<dbReference type="InParanoid" id="A0A5F7ZM06"/>
<keyword evidence="3" id="KW-1185">Reference proteome</keyword>
<name>A0A5F7ZM06_MACMU</name>
<dbReference type="AlphaFoldDB" id="A0A5F7ZM06"/>
<dbReference type="Bgee" id="ENSMMUG00000057888">
    <property type="expression patterns" value="Expressed in cerebellar cortex and 21 other cell types or tissues"/>
</dbReference>
<feature type="region of interest" description="Disordered" evidence="1">
    <location>
        <begin position="132"/>
        <end position="154"/>
    </location>
</feature>
<reference evidence="3" key="1">
    <citation type="journal article" date="2007" name="Science">
        <title>Evolutionary and biomedical insights from the rhesus macaque genome.</title>
        <authorList>
            <person name="Gibbs R.A."/>
            <person name="Rogers J."/>
            <person name="Katze M.G."/>
            <person name="Bumgarner R."/>
            <person name="Weinstock G.M."/>
            <person name="Mardis E.R."/>
            <person name="Remington K.A."/>
            <person name="Strausberg R.L."/>
            <person name="Venter J.C."/>
            <person name="Wilson R.K."/>
            <person name="Batzer M.A."/>
            <person name="Bustamante C.D."/>
            <person name="Eichler E.E."/>
            <person name="Hahn M.W."/>
            <person name="Hardison R.C."/>
            <person name="Makova K.D."/>
            <person name="Miller W."/>
            <person name="Milosavljevic A."/>
            <person name="Palermo R.E."/>
            <person name="Siepel A."/>
            <person name="Sikela J.M."/>
            <person name="Attaway T."/>
            <person name="Bell S."/>
            <person name="Bernard K.E."/>
            <person name="Buhay C.J."/>
            <person name="Chandrabose M.N."/>
            <person name="Dao M."/>
            <person name="Davis C."/>
            <person name="Delehaunty K.D."/>
            <person name="Ding Y."/>
            <person name="Dinh H.H."/>
            <person name="Dugan-Rocha S."/>
            <person name="Fulton L.A."/>
            <person name="Gabisi R.A."/>
            <person name="Garner T.T."/>
            <person name="Godfrey J."/>
            <person name="Hawes A.C."/>
            <person name="Hernandez J."/>
            <person name="Hines S."/>
            <person name="Holder M."/>
            <person name="Hume J."/>
            <person name="Jhangiani S.N."/>
            <person name="Joshi V."/>
            <person name="Khan Z.M."/>
            <person name="Kirkness E.F."/>
            <person name="Cree A."/>
            <person name="Fowler R.G."/>
            <person name="Lee S."/>
            <person name="Lewis L.R."/>
            <person name="Li Z."/>
            <person name="Liu Y.-S."/>
            <person name="Moore S.M."/>
            <person name="Muzny D."/>
            <person name="Nazareth L.V."/>
            <person name="Ngo D.N."/>
            <person name="Okwuonu G.O."/>
            <person name="Pai G."/>
            <person name="Parker D."/>
            <person name="Paul H.A."/>
            <person name="Pfannkoch C."/>
            <person name="Pohl C.S."/>
            <person name="Rogers Y.-H.C."/>
            <person name="Ruiz S.J."/>
            <person name="Sabo A."/>
            <person name="Santibanez J."/>
            <person name="Schneider B.W."/>
            <person name="Smith S.M."/>
            <person name="Sodergren E."/>
            <person name="Svatek A.F."/>
            <person name="Utterback T.R."/>
            <person name="Vattathil S."/>
            <person name="Warren W."/>
            <person name="White C.S."/>
            <person name="Chinwalla A.T."/>
            <person name="Feng Y."/>
            <person name="Halpern A.L."/>
            <person name="Hillier L.W."/>
            <person name="Huang X."/>
            <person name="Minx P."/>
            <person name="Nelson J.O."/>
            <person name="Pepin K.H."/>
            <person name="Qin X."/>
            <person name="Sutton G.G."/>
            <person name="Venter E."/>
            <person name="Walenz B.P."/>
            <person name="Wallis J.W."/>
            <person name="Worley K.C."/>
            <person name="Yang S.-P."/>
            <person name="Jones S.M."/>
            <person name="Marra M.A."/>
            <person name="Rocchi M."/>
            <person name="Schein J.E."/>
            <person name="Baertsch R."/>
            <person name="Clarke L."/>
            <person name="Csuros M."/>
            <person name="Glasscock J."/>
            <person name="Harris R.A."/>
            <person name="Havlak P."/>
            <person name="Jackson A.R."/>
            <person name="Jiang H."/>
            <person name="Liu Y."/>
            <person name="Messina D.N."/>
            <person name="Shen Y."/>
            <person name="Song H.X.-Z."/>
            <person name="Wylie T."/>
            <person name="Zhang L."/>
            <person name="Birney E."/>
            <person name="Han K."/>
            <person name="Konkel M.K."/>
            <person name="Lee J."/>
            <person name="Smit A.F.A."/>
            <person name="Ullmer B."/>
            <person name="Wang H."/>
            <person name="Xing J."/>
            <person name="Burhans R."/>
            <person name="Cheng Z."/>
            <person name="Karro J.E."/>
            <person name="Ma J."/>
            <person name="Raney B."/>
            <person name="She X."/>
            <person name="Cox M.J."/>
            <person name="Demuth J.P."/>
            <person name="Dumas L.J."/>
            <person name="Han S.-G."/>
            <person name="Hopkins J."/>
            <person name="Karimpour-Fard A."/>
            <person name="Kim Y.H."/>
            <person name="Pollack J.R."/>
            <person name="Vinar T."/>
            <person name="Addo-Quaye C."/>
            <person name="Degenhardt J."/>
            <person name="Denby A."/>
            <person name="Hubisz M.J."/>
            <person name="Indap A."/>
            <person name="Kosiol C."/>
            <person name="Lahn B.T."/>
            <person name="Lawson H.A."/>
            <person name="Marklein A."/>
            <person name="Nielsen R."/>
            <person name="Vallender E.J."/>
            <person name="Clark A.G."/>
            <person name="Ferguson B."/>
            <person name="Hernandez R.D."/>
            <person name="Hirani K."/>
            <person name="Kehrer-Sawatzki H."/>
            <person name="Kolb J."/>
            <person name="Patil S."/>
            <person name="Pu L.-L."/>
            <person name="Ren Y."/>
            <person name="Smith D.G."/>
            <person name="Wheeler D.A."/>
            <person name="Schenck I."/>
            <person name="Ball E.V."/>
            <person name="Chen R."/>
            <person name="Cooper D.N."/>
            <person name="Giardine B."/>
            <person name="Hsu F."/>
            <person name="Kent W.J."/>
            <person name="Lesk A."/>
            <person name="Nelson D.L."/>
            <person name="O'brien W.E."/>
            <person name="Pruefer K."/>
            <person name="Stenson P.D."/>
            <person name="Wallace J.C."/>
            <person name="Ke H."/>
            <person name="Liu X.-M."/>
            <person name="Wang P."/>
            <person name="Xiang A.P."/>
            <person name="Yang F."/>
            <person name="Barber G.P."/>
            <person name="Haussler D."/>
            <person name="Karolchik D."/>
            <person name="Kern A.D."/>
            <person name="Kuhn R.M."/>
            <person name="Smith K.E."/>
            <person name="Zwieg A.S."/>
        </authorList>
    </citation>
    <scope>NUCLEOTIDE SEQUENCE [LARGE SCALE GENOMIC DNA]</scope>
    <source>
        <strain evidence="3">17573</strain>
    </source>
</reference>
<reference evidence="2" key="4">
    <citation type="submission" date="2025-09" db="UniProtKB">
        <authorList>
            <consortium name="Ensembl"/>
        </authorList>
    </citation>
    <scope>IDENTIFICATION</scope>
    <source>
        <strain evidence="2">17573</strain>
    </source>
</reference>
<reference evidence="2" key="3">
    <citation type="submission" date="2025-08" db="UniProtKB">
        <authorList>
            <consortium name="Ensembl"/>
        </authorList>
    </citation>
    <scope>IDENTIFICATION</scope>
    <source>
        <strain evidence="2">17573</strain>
    </source>
</reference>
<dbReference type="VEuPathDB" id="HostDB:ENSMMUG00000057888"/>
<dbReference type="GeneTree" id="ENSGT00910000146893"/>
<dbReference type="Proteomes" id="UP000006718">
    <property type="component" value="Chromosome 4"/>
</dbReference>
<organism evidence="2 3">
    <name type="scientific">Macaca mulatta</name>
    <name type="common">Rhesus macaque</name>
    <dbReference type="NCBI Taxonomy" id="9544"/>
    <lineage>
        <taxon>Eukaryota</taxon>
        <taxon>Metazoa</taxon>
        <taxon>Chordata</taxon>
        <taxon>Craniata</taxon>
        <taxon>Vertebrata</taxon>
        <taxon>Euteleostomi</taxon>
        <taxon>Mammalia</taxon>
        <taxon>Eutheria</taxon>
        <taxon>Euarchontoglires</taxon>
        <taxon>Primates</taxon>
        <taxon>Haplorrhini</taxon>
        <taxon>Catarrhini</taxon>
        <taxon>Cercopithecidae</taxon>
        <taxon>Cercopithecinae</taxon>
        <taxon>Macaca</taxon>
    </lineage>
</organism>
<feature type="region of interest" description="Disordered" evidence="1">
    <location>
        <begin position="14"/>
        <end position="57"/>
    </location>
</feature>
<feature type="compositionally biased region" description="Basic and acidic residues" evidence="1">
    <location>
        <begin position="20"/>
        <end position="31"/>
    </location>
</feature>
<accession>A0A5F7ZM06</accession>
<feature type="compositionally biased region" description="Low complexity" evidence="1">
    <location>
        <begin position="32"/>
        <end position="45"/>
    </location>
</feature>
<dbReference type="Ensembl" id="ENSMMUT00000087607.1">
    <property type="protein sequence ID" value="ENSMMUP00000065650.1"/>
    <property type="gene ID" value="ENSMMUG00000057888.1"/>
</dbReference>
<evidence type="ECO:0000313" key="2">
    <source>
        <dbReference type="Ensembl" id="ENSMMUP00000065650.1"/>
    </source>
</evidence>
<proteinExistence type="predicted"/>
<protein>
    <submittedName>
        <fullName evidence="2">Uncharacterized protein</fullName>
    </submittedName>
</protein>
<sequence length="154" mass="16907">GLRLRALAVVAPRPPLFSDRPSRWRRSERAAEPPARAALPRASKAVPAGCRRPRRSVREARREEVAEIWPSRLCVPAWLMPPPRTRSAGSRGGAWTPAWQVPPRERGSRWVSDAFITDVGLHQGTSRTALKTAGSEEPSLGPGRPAIQLACVSR</sequence>
<evidence type="ECO:0000256" key="1">
    <source>
        <dbReference type="SAM" id="MobiDB-lite"/>
    </source>
</evidence>
<reference evidence="2" key="2">
    <citation type="submission" date="2019-01" db="EMBL/GenBank/DDBJ databases">
        <authorList>
            <person name="Graves T."/>
            <person name="Eichler E.E."/>
            <person name="Wilson R.K."/>
        </authorList>
    </citation>
    <scope>NUCLEOTIDE SEQUENCE [LARGE SCALE GENOMIC DNA]</scope>
    <source>
        <strain evidence="2">17573</strain>
    </source>
</reference>
<evidence type="ECO:0000313" key="3">
    <source>
        <dbReference type="Proteomes" id="UP000006718"/>
    </source>
</evidence>